<name>A0A3L6QW07_PANMI</name>
<accession>A0A3L6QW07</accession>
<dbReference type="EMBL" id="PQIB02000011">
    <property type="protein sequence ID" value="RLM87546.1"/>
    <property type="molecule type" value="Genomic_DNA"/>
</dbReference>
<organism evidence="1 2">
    <name type="scientific">Panicum miliaceum</name>
    <name type="common">Proso millet</name>
    <name type="synonym">Broomcorn millet</name>
    <dbReference type="NCBI Taxonomy" id="4540"/>
    <lineage>
        <taxon>Eukaryota</taxon>
        <taxon>Viridiplantae</taxon>
        <taxon>Streptophyta</taxon>
        <taxon>Embryophyta</taxon>
        <taxon>Tracheophyta</taxon>
        <taxon>Spermatophyta</taxon>
        <taxon>Magnoliopsida</taxon>
        <taxon>Liliopsida</taxon>
        <taxon>Poales</taxon>
        <taxon>Poaceae</taxon>
        <taxon>PACMAD clade</taxon>
        <taxon>Panicoideae</taxon>
        <taxon>Panicodae</taxon>
        <taxon>Paniceae</taxon>
        <taxon>Panicinae</taxon>
        <taxon>Panicum</taxon>
        <taxon>Panicum sect. Panicum</taxon>
    </lineage>
</organism>
<sequence>MASRCFFLRDAAADARHQSKAAAAVALEQLHHGGHLLSREDANGVVRVKTVVSKHELKQMVAALGDGAATATAAAAAAAVTGSTQRGALARARSRGCSRYGGTAYGGRLRRRAGCMRAGTLEV</sequence>
<proteinExistence type="predicted"/>
<dbReference type="AlphaFoldDB" id="A0A3L6QW07"/>
<protein>
    <submittedName>
        <fullName evidence="1">Uncharacterized protein</fullName>
    </submittedName>
</protein>
<comment type="caution">
    <text evidence="1">The sequence shown here is derived from an EMBL/GenBank/DDBJ whole genome shotgun (WGS) entry which is preliminary data.</text>
</comment>
<dbReference type="OrthoDB" id="1304043at2759"/>
<keyword evidence="2" id="KW-1185">Reference proteome</keyword>
<gene>
    <name evidence="1" type="ORF">C2845_PM04G17260</name>
</gene>
<evidence type="ECO:0000313" key="1">
    <source>
        <dbReference type="EMBL" id="RLM87546.1"/>
    </source>
</evidence>
<evidence type="ECO:0000313" key="2">
    <source>
        <dbReference type="Proteomes" id="UP000275267"/>
    </source>
</evidence>
<reference evidence="2" key="1">
    <citation type="journal article" date="2019" name="Nat. Commun.">
        <title>The genome of broomcorn millet.</title>
        <authorList>
            <person name="Zou C."/>
            <person name="Miki D."/>
            <person name="Li D."/>
            <person name="Tang Q."/>
            <person name="Xiao L."/>
            <person name="Rajput S."/>
            <person name="Deng P."/>
            <person name="Jia W."/>
            <person name="Huang R."/>
            <person name="Zhang M."/>
            <person name="Sun Y."/>
            <person name="Hu J."/>
            <person name="Fu X."/>
            <person name="Schnable P.S."/>
            <person name="Li F."/>
            <person name="Zhang H."/>
            <person name="Feng B."/>
            <person name="Zhu X."/>
            <person name="Liu R."/>
            <person name="Schnable J.C."/>
            <person name="Zhu J.-K."/>
            <person name="Zhang H."/>
        </authorList>
    </citation>
    <scope>NUCLEOTIDE SEQUENCE [LARGE SCALE GENOMIC DNA]</scope>
</reference>
<dbReference type="Proteomes" id="UP000275267">
    <property type="component" value="Unassembled WGS sequence"/>
</dbReference>